<dbReference type="AlphaFoldDB" id="A0A164SV64"/>
<organism evidence="2 3">
    <name type="scientific">Sistotremastrum niveocremeum HHB9708</name>
    <dbReference type="NCBI Taxonomy" id="1314777"/>
    <lineage>
        <taxon>Eukaryota</taxon>
        <taxon>Fungi</taxon>
        <taxon>Dikarya</taxon>
        <taxon>Basidiomycota</taxon>
        <taxon>Agaricomycotina</taxon>
        <taxon>Agaricomycetes</taxon>
        <taxon>Sistotremastrales</taxon>
        <taxon>Sistotremastraceae</taxon>
        <taxon>Sertulicium</taxon>
        <taxon>Sertulicium niveocremeum</taxon>
    </lineage>
</organism>
<accession>A0A164SV64</accession>
<evidence type="ECO:0000256" key="1">
    <source>
        <dbReference type="SAM" id="MobiDB-lite"/>
    </source>
</evidence>
<dbReference type="EMBL" id="KV419413">
    <property type="protein sequence ID" value="KZS91841.1"/>
    <property type="molecule type" value="Genomic_DNA"/>
</dbReference>
<keyword evidence="3" id="KW-1185">Reference proteome</keyword>
<sequence length="76" mass="8181">MPSLSTTSSRSSASSSSSSMAPSKHSSMTSLFSLSPLIKKKSQATPSATTSPWPRLADDEILDDDNLAWVKIPKRR</sequence>
<proteinExistence type="predicted"/>
<evidence type="ECO:0000313" key="3">
    <source>
        <dbReference type="Proteomes" id="UP000076722"/>
    </source>
</evidence>
<reference evidence="2 3" key="1">
    <citation type="journal article" date="2016" name="Mol. Biol. Evol.">
        <title>Comparative Genomics of Early-Diverging Mushroom-Forming Fungi Provides Insights into the Origins of Lignocellulose Decay Capabilities.</title>
        <authorList>
            <person name="Nagy L.G."/>
            <person name="Riley R."/>
            <person name="Tritt A."/>
            <person name="Adam C."/>
            <person name="Daum C."/>
            <person name="Floudas D."/>
            <person name="Sun H."/>
            <person name="Yadav J.S."/>
            <person name="Pangilinan J."/>
            <person name="Larsson K.H."/>
            <person name="Matsuura K."/>
            <person name="Barry K."/>
            <person name="Labutti K."/>
            <person name="Kuo R."/>
            <person name="Ohm R.A."/>
            <person name="Bhattacharya S.S."/>
            <person name="Shirouzu T."/>
            <person name="Yoshinaga Y."/>
            <person name="Martin F.M."/>
            <person name="Grigoriev I.V."/>
            <person name="Hibbett D.S."/>
        </authorList>
    </citation>
    <scope>NUCLEOTIDE SEQUENCE [LARGE SCALE GENOMIC DNA]</scope>
    <source>
        <strain evidence="2 3">HHB9708</strain>
    </source>
</reference>
<evidence type="ECO:0000313" key="2">
    <source>
        <dbReference type="EMBL" id="KZS91841.1"/>
    </source>
</evidence>
<gene>
    <name evidence="2" type="ORF">SISNIDRAFT_487152</name>
</gene>
<feature type="region of interest" description="Disordered" evidence="1">
    <location>
        <begin position="1"/>
        <end position="27"/>
    </location>
</feature>
<dbReference type="Proteomes" id="UP000076722">
    <property type="component" value="Unassembled WGS sequence"/>
</dbReference>
<name>A0A164SV64_9AGAM</name>
<protein>
    <submittedName>
        <fullName evidence="2">Uncharacterized protein</fullName>
    </submittedName>
</protein>